<protein>
    <submittedName>
        <fullName evidence="3">Uncharacterized protein</fullName>
    </submittedName>
</protein>
<keyword evidence="4" id="KW-1185">Reference proteome</keyword>
<evidence type="ECO:0000256" key="1">
    <source>
        <dbReference type="SAM" id="Coils"/>
    </source>
</evidence>
<sequence>MAVSEIDLPRSSRKHKAHRNFASSKTSFSGRSKLRPQISAPFEFRHLESASFQFSAPGQQLPRVWEPSQTRPASFRPLELALYTPENETSPILPYFNTPKTRTPPMRSHFSDRPLSRRKPPSSTEDDARPKIPPKSRNRTRGYTASEMEVIKERVAHAMNEVEQLQQKINEIMERQSLYALSRSSTSNSATYTLPGPEEMPSVPALPPAAPSFAERLNAEMEQPQATPIDELLQLNQSKASIAVPIMAETFASDAREDIPLAPPLPLVLRPPLRKKKSFSRVSTWLFPEAKHSRDFSPDSVTKIPRPVKVHDEFYQYISPDEKPSRTSGDSCDTVSTWETDEEARTVPTTTWSPESTPATKKEERTLQRSANFDERSHNRPDSTSVGVAI</sequence>
<evidence type="ECO:0000313" key="3">
    <source>
        <dbReference type="EMBL" id="KAK5998213.1"/>
    </source>
</evidence>
<dbReference type="EMBL" id="JAVFKD010000001">
    <property type="protein sequence ID" value="KAK5998213.1"/>
    <property type="molecule type" value="Genomic_DNA"/>
</dbReference>
<feature type="compositionally biased region" description="Basic and acidic residues" evidence="2">
    <location>
        <begin position="360"/>
        <end position="381"/>
    </location>
</feature>
<proteinExistence type="predicted"/>
<keyword evidence="1" id="KW-0175">Coiled coil</keyword>
<dbReference type="Proteomes" id="UP001338125">
    <property type="component" value="Unassembled WGS sequence"/>
</dbReference>
<organism evidence="3 4">
    <name type="scientific">Cladobotryum mycophilum</name>
    <dbReference type="NCBI Taxonomy" id="491253"/>
    <lineage>
        <taxon>Eukaryota</taxon>
        <taxon>Fungi</taxon>
        <taxon>Dikarya</taxon>
        <taxon>Ascomycota</taxon>
        <taxon>Pezizomycotina</taxon>
        <taxon>Sordariomycetes</taxon>
        <taxon>Hypocreomycetidae</taxon>
        <taxon>Hypocreales</taxon>
        <taxon>Hypocreaceae</taxon>
        <taxon>Cladobotryum</taxon>
    </lineage>
</organism>
<feature type="region of interest" description="Disordered" evidence="2">
    <location>
        <begin position="1"/>
        <end position="34"/>
    </location>
</feature>
<reference evidence="3 4" key="1">
    <citation type="submission" date="2024-01" db="EMBL/GenBank/DDBJ databases">
        <title>Complete genome of Cladobotryum mycophilum ATHUM6906.</title>
        <authorList>
            <person name="Christinaki A.C."/>
            <person name="Myridakis A.I."/>
            <person name="Kouvelis V.N."/>
        </authorList>
    </citation>
    <scope>NUCLEOTIDE SEQUENCE [LARGE SCALE GENOMIC DNA]</scope>
    <source>
        <strain evidence="3 4">ATHUM6906</strain>
    </source>
</reference>
<name>A0ABR0T1C3_9HYPO</name>
<gene>
    <name evidence="3" type="ORF">PT974_00586</name>
</gene>
<feature type="region of interest" description="Disordered" evidence="2">
    <location>
        <begin position="89"/>
        <end position="145"/>
    </location>
</feature>
<feature type="compositionally biased region" description="Polar residues" evidence="2">
    <location>
        <begin position="21"/>
        <end position="30"/>
    </location>
</feature>
<feature type="region of interest" description="Disordered" evidence="2">
    <location>
        <begin position="319"/>
        <end position="390"/>
    </location>
</feature>
<comment type="caution">
    <text evidence="3">The sequence shown here is derived from an EMBL/GenBank/DDBJ whole genome shotgun (WGS) entry which is preliminary data.</text>
</comment>
<feature type="compositionally biased region" description="Polar residues" evidence="2">
    <location>
        <begin position="347"/>
        <end position="359"/>
    </location>
</feature>
<evidence type="ECO:0000256" key="2">
    <source>
        <dbReference type="SAM" id="MobiDB-lite"/>
    </source>
</evidence>
<feature type="coiled-coil region" evidence="1">
    <location>
        <begin position="148"/>
        <end position="175"/>
    </location>
</feature>
<feature type="compositionally biased region" description="Polar residues" evidence="2">
    <location>
        <begin position="326"/>
        <end position="338"/>
    </location>
</feature>
<accession>A0ABR0T1C3</accession>
<evidence type="ECO:0000313" key="4">
    <source>
        <dbReference type="Proteomes" id="UP001338125"/>
    </source>
</evidence>